<dbReference type="PROSITE" id="PS50181">
    <property type="entry name" value="FBOX"/>
    <property type="match status" value="1"/>
</dbReference>
<organism evidence="1 2">
    <name type="scientific">Didymella rabiei</name>
    <name type="common">Chickpea ascochyta blight fungus</name>
    <name type="synonym">Mycosphaerella rabiei</name>
    <dbReference type="NCBI Taxonomy" id="5454"/>
    <lineage>
        <taxon>Eukaryota</taxon>
        <taxon>Fungi</taxon>
        <taxon>Dikarya</taxon>
        <taxon>Ascomycota</taxon>
        <taxon>Pezizomycotina</taxon>
        <taxon>Dothideomycetes</taxon>
        <taxon>Pleosporomycetidae</taxon>
        <taxon>Pleosporales</taxon>
        <taxon>Pleosporineae</taxon>
        <taxon>Didymellaceae</taxon>
        <taxon>Ascochyta</taxon>
    </lineage>
</organism>
<keyword evidence="2" id="KW-1185">Reference proteome</keyword>
<dbReference type="AlphaFoldDB" id="A0A163ILI7"/>
<sequence length="390" mass="45361">MFSLTRCRRASAPRVGERMRFAELPDDILILILSACHVDDLLTLRQTSRRARSLISEYTNTIAPSVARTTFPQNHNLLAHRPLRYTVQWLEDLIPRQLAAILVDRHRIAHDFTQQRYGIPAEDTYGDELRARIANGWRVLRRLADIAKTVHSSSAPDTWWPASEFSLRLMCPSRKLEQSRQKEDAILKRRLAYIESIPLQDAKDYKLMFMLLSSSFRTSISNIGEDHKPWVFDWGSGIDGQRLFRKGNSWLSWFVLAEGPDLFWKQWWTLPHNSPSARHYIRDRAVDVWARTPRRLADHQRDHARKIQEAVNNSADVCTDFVSVNPIPYFTQYAECRLARWKGGMLPAKETMSHVPFHVEFRCPEELVQQHKLFLQGKQAANTKHVEARG</sequence>
<proteinExistence type="predicted"/>
<accession>A0A163ILI7</accession>
<gene>
    <name evidence="1" type="ORF">ST47_g3065</name>
</gene>
<dbReference type="InterPro" id="IPR001810">
    <property type="entry name" value="F-box_dom"/>
</dbReference>
<dbReference type="Pfam" id="PF12937">
    <property type="entry name" value="F-box-like"/>
    <property type="match status" value="1"/>
</dbReference>
<dbReference type="Proteomes" id="UP000076837">
    <property type="component" value="Unassembled WGS sequence"/>
</dbReference>
<dbReference type="InterPro" id="IPR036047">
    <property type="entry name" value="F-box-like_dom_sf"/>
</dbReference>
<protein>
    <submittedName>
        <fullName evidence="1">Uncharacterized protein</fullName>
    </submittedName>
</protein>
<evidence type="ECO:0000313" key="2">
    <source>
        <dbReference type="Proteomes" id="UP000076837"/>
    </source>
</evidence>
<dbReference type="OrthoDB" id="5279806at2759"/>
<comment type="caution">
    <text evidence="1">The sequence shown here is derived from an EMBL/GenBank/DDBJ whole genome shotgun (WGS) entry which is preliminary data.</text>
</comment>
<evidence type="ECO:0000313" key="1">
    <source>
        <dbReference type="EMBL" id="KZM25804.1"/>
    </source>
</evidence>
<name>A0A163ILI7_DIDRA</name>
<reference evidence="1 2" key="1">
    <citation type="journal article" date="2016" name="Sci. Rep.">
        <title>Draft genome sequencing and secretome analysis of fungal phytopathogen Ascochyta rabiei provides insight into the necrotrophic effector repertoire.</title>
        <authorList>
            <person name="Verma S."/>
            <person name="Gazara R.K."/>
            <person name="Nizam S."/>
            <person name="Parween S."/>
            <person name="Chattopadhyay D."/>
            <person name="Verma P.K."/>
        </authorList>
    </citation>
    <scope>NUCLEOTIDE SEQUENCE [LARGE SCALE GENOMIC DNA]</scope>
    <source>
        <strain evidence="1 2">ArDII</strain>
    </source>
</reference>
<dbReference type="EMBL" id="JYNV01000120">
    <property type="protein sequence ID" value="KZM25804.1"/>
    <property type="molecule type" value="Genomic_DNA"/>
</dbReference>
<dbReference type="SUPFAM" id="SSF81383">
    <property type="entry name" value="F-box domain"/>
    <property type="match status" value="1"/>
</dbReference>